<evidence type="ECO:0000313" key="2">
    <source>
        <dbReference type="Proteomes" id="UP000092839"/>
    </source>
</evidence>
<dbReference type="Proteomes" id="UP000092839">
    <property type="component" value="Chromosome"/>
</dbReference>
<reference evidence="1 2" key="1">
    <citation type="submission" date="2016-07" db="EMBL/GenBank/DDBJ databases">
        <title>Complete genome sequence of Bradyrhizobium icense LMTR 13T, a potential inoculant strain isolated from lima bean (Phaseolus lunatus) in Peru.</title>
        <authorList>
            <person name="Ormeno-Orrillo E."/>
            <person name="Duran D."/>
            <person name="Rogel M.A."/>
            <person name="Rey L."/>
            <person name="Imperial J."/>
            <person name="Ruiz-Argueso T."/>
            <person name="Martinez-Romero E."/>
        </authorList>
    </citation>
    <scope>NUCLEOTIDE SEQUENCE [LARGE SCALE GENOMIC DNA]</scope>
    <source>
        <strain evidence="1 2">LMTR 13</strain>
    </source>
</reference>
<sequence length="63" mass="6727">MSILMRVVGAVGRCRGVQPRSNTSMMIMRPPQHGSAAPLGSLSGFATVLQKSFCFTDQKLCGL</sequence>
<evidence type="ECO:0000313" key="1">
    <source>
        <dbReference type="EMBL" id="ANW00228.1"/>
    </source>
</evidence>
<dbReference type="AlphaFoldDB" id="A0A1B1UBS7"/>
<keyword evidence="2" id="KW-1185">Reference proteome</keyword>
<dbReference type="KEGG" id="bic:LMTR13_08640"/>
<name>A0A1B1UBS7_9BRAD</name>
<dbReference type="EMBL" id="CP016428">
    <property type="protein sequence ID" value="ANW00228.1"/>
    <property type="molecule type" value="Genomic_DNA"/>
</dbReference>
<accession>A0A1B1UBS7</accession>
<protein>
    <submittedName>
        <fullName evidence="1">Uncharacterized protein</fullName>
    </submittedName>
</protein>
<gene>
    <name evidence="1" type="ORF">LMTR13_08640</name>
</gene>
<proteinExistence type="predicted"/>
<organism evidence="1 2">
    <name type="scientific">Bradyrhizobium icense</name>
    <dbReference type="NCBI Taxonomy" id="1274631"/>
    <lineage>
        <taxon>Bacteria</taxon>
        <taxon>Pseudomonadati</taxon>
        <taxon>Pseudomonadota</taxon>
        <taxon>Alphaproteobacteria</taxon>
        <taxon>Hyphomicrobiales</taxon>
        <taxon>Nitrobacteraceae</taxon>
        <taxon>Bradyrhizobium</taxon>
    </lineage>
</organism>